<dbReference type="GO" id="GO:0008270">
    <property type="term" value="F:zinc ion binding"/>
    <property type="evidence" value="ECO:0007669"/>
    <property type="project" value="UniProtKB-KW"/>
</dbReference>
<name>A0A7N0UTH8_KALFE</name>
<dbReference type="Proteomes" id="UP000594263">
    <property type="component" value="Unplaced"/>
</dbReference>
<protein>
    <recommendedName>
        <fullName evidence="10">C2H2-type domain-containing protein</fullName>
    </recommendedName>
</protein>
<accession>A0A7N0UTH8</accession>
<keyword evidence="3 8" id="KW-0863">Zinc-finger</keyword>
<feature type="compositionally biased region" description="Low complexity" evidence="9">
    <location>
        <begin position="124"/>
        <end position="135"/>
    </location>
</feature>
<dbReference type="InterPro" id="IPR052426">
    <property type="entry name" value="Plant_dev_regulator"/>
</dbReference>
<proteinExistence type="predicted"/>
<dbReference type="PROSITE" id="PS50157">
    <property type="entry name" value="ZINC_FINGER_C2H2_2"/>
    <property type="match status" value="1"/>
</dbReference>
<evidence type="ECO:0000256" key="8">
    <source>
        <dbReference type="PROSITE-ProRule" id="PRU00042"/>
    </source>
</evidence>
<keyword evidence="6" id="KW-0804">Transcription</keyword>
<dbReference type="InterPro" id="IPR013087">
    <property type="entry name" value="Znf_C2H2_type"/>
</dbReference>
<dbReference type="SUPFAM" id="SSF57667">
    <property type="entry name" value="beta-beta-alpha zinc fingers"/>
    <property type="match status" value="1"/>
</dbReference>
<dbReference type="Gene3D" id="3.30.160.60">
    <property type="entry name" value="Classic Zinc Finger"/>
    <property type="match status" value="1"/>
</dbReference>
<dbReference type="EnsemblPlants" id="Kaladp0083s0071.1.v1.1">
    <property type="protein sequence ID" value="Kaladp0083s0071.1.v1.1.CDS.1"/>
    <property type="gene ID" value="Kaladp0083s0071.v1.1"/>
</dbReference>
<comment type="subcellular location">
    <subcellularLocation>
        <location evidence="1">Nucleus</location>
    </subcellularLocation>
</comment>
<evidence type="ECO:0000256" key="2">
    <source>
        <dbReference type="ARBA" id="ARBA00022723"/>
    </source>
</evidence>
<dbReference type="InterPro" id="IPR036236">
    <property type="entry name" value="Znf_C2H2_sf"/>
</dbReference>
<reference evidence="11" key="1">
    <citation type="submission" date="2021-01" db="UniProtKB">
        <authorList>
            <consortium name="EnsemblPlants"/>
        </authorList>
    </citation>
    <scope>IDENTIFICATION</scope>
</reference>
<evidence type="ECO:0000256" key="6">
    <source>
        <dbReference type="ARBA" id="ARBA00023163"/>
    </source>
</evidence>
<evidence type="ECO:0000256" key="4">
    <source>
        <dbReference type="ARBA" id="ARBA00022833"/>
    </source>
</evidence>
<dbReference type="SMART" id="SM00355">
    <property type="entry name" value="ZnF_C2H2"/>
    <property type="match status" value="1"/>
</dbReference>
<evidence type="ECO:0000256" key="1">
    <source>
        <dbReference type="ARBA" id="ARBA00004123"/>
    </source>
</evidence>
<evidence type="ECO:0000256" key="5">
    <source>
        <dbReference type="ARBA" id="ARBA00023015"/>
    </source>
</evidence>
<dbReference type="Gramene" id="Kaladp0083s0071.1.v1.1">
    <property type="protein sequence ID" value="Kaladp0083s0071.1.v1.1.CDS.1"/>
    <property type="gene ID" value="Kaladp0083s0071.v1.1"/>
</dbReference>
<dbReference type="PROSITE" id="PS00028">
    <property type="entry name" value="ZINC_FINGER_C2H2_1"/>
    <property type="match status" value="1"/>
</dbReference>
<dbReference type="PANTHER" id="PTHR45801:SF110">
    <property type="entry name" value="TRANSCRIPTIONAL REGULATOR SUPERMAN"/>
    <property type="match status" value="1"/>
</dbReference>
<evidence type="ECO:0000259" key="10">
    <source>
        <dbReference type="PROSITE" id="PS50157"/>
    </source>
</evidence>
<evidence type="ECO:0000256" key="3">
    <source>
        <dbReference type="ARBA" id="ARBA00022771"/>
    </source>
</evidence>
<keyword evidence="12" id="KW-1185">Reference proteome</keyword>
<evidence type="ECO:0000313" key="12">
    <source>
        <dbReference type="Proteomes" id="UP000594263"/>
    </source>
</evidence>
<evidence type="ECO:0000313" key="11">
    <source>
        <dbReference type="EnsemblPlants" id="Kaladp0083s0071.1.v1.1.CDS.1"/>
    </source>
</evidence>
<dbReference type="AlphaFoldDB" id="A0A7N0UTH8"/>
<organism evidence="11 12">
    <name type="scientific">Kalanchoe fedtschenkoi</name>
    <name type="common">Lavender scallops</name>
    <name type="synonym">South American air plant</name>
    <dbReference type="NCBI Taxonomy" id="63787"/>
    <lineage>
        <taxon>Eukaryota</taxon>
        <taxon>Viridiplantae</taxon>
        <taxon>Streptophyta</taxon>
        <taxon>Embryophyta</taxon>
        <taxon>Tracheophyta</taxon>
        <taxon>Spermatophyta</taxon>
        <taxon>Magnoliopsida</taxon>
        <taxon>eudicotyledons</taxon>
        <taxon>Gunneridae</taxon>
        <taxon>Pentapetalae</taxon>
        <taxon>Saxifragales</taxon>
        <taxon>Crassulaceae</taxon>
        <taxon>Kalanchoe</taxon>
    </lineage>
</organism>
<keyword evidence="4" id="KW-0862">Zinc</keyword>
<keyword evidence="5" id="KW-0805">Transcription regulation</keyword>
<keyword evidence="7" id="KW-0539">Nucleus</keyword>
<feature type="region of interest" description="Disordered" evidence="9">
    <location>
        <begin position="108"/>
        <end position="136"/>
    </location>
</feature>
<dbReference type="Pfam" id="PF13912">
    <property type="entry name" value="zf-C2H2_6"/>
    <property type="match status" value="1"/>
</dbReference>
<evidence type="ECO:0000256" key="9">
    <source>
        <dbReference type="SAM" id="MobiDB-lite"/>
    </source>
</evidence>
<dbReference type="GO" id="GO:0005634">
    <property type="term" value="C:nucleus"/>
    <property type="evidence" value="ECO:0007669"/>
    <property type="project" value="UniProtKB-SubCell"/>
</dbReference>
<dbReference type="PANTHER" id="PTHR45801">
    <property type="entry name" value="OS07G0101800 PROTEIN"/>
    <property type="match status" value="1"/>
</dbReference>
<keyword evidence="2" id="KW-0479">Metal-binding</keyword>
<sequence length="236" mass="26469">MDGHNMIEQAESKYVMWMNRKQELMPSQLFTSSMVRAGRAAAAVASTYEQYESWEERAFAEDAARGLGGFIWPPRSYTCSFCRREFKSAQALGGHMNVHRRDRARLKQALSPRRSDTKADFSPQQQTTSIVTSSEESTKVAVGGGDLLNKQERPCVLKSSGQEKEYDVSTRLCMGLSLDEVAKCKKLKSASFVWVEPCLAVVQSSPSNHHDARQHGLIQSKMSLMEELDLELRLGV</sequence>
<evidence type="ECO:0000256" key="7">
    <source>
        <dbReference type="ARBA" id="ARBA00023242"/>
    </source>
</evidence>
<feature type="domain" description="C2H2-type" evidence="10">
    <location>
        <begin position="77"/>
        <end position="104"/>
    </location>
</feature>